<dbReference type="PRINTS" id="PR00116">
    <property type="entry name" value="ARGINASE"/>
</dbReference>
<dbReference type="PANTHER" id="PTHR43782">
    <property type="entry name" value="ARGINASE"/>
    <property type="match status" value="1"/>
</dbReference>
<evidence type="ECO:0000256" key="1">
    <source>
        <dbReference type="ARBA" id="ARBA00022723"/>
    </source>
</evidence>
<dbReference type="OrthoDB" id="9789727at2"/>
<dbReference type="STRING" id="1184267.A11Q_2171"/>
<keyword evidence="1" id="KW-0479">Metal-binding</keyword>
<evidence type="ECO:0000313" key="5">
    <source>
        <dbReference type="EMBL" id="AGH96387.1"/>
    </source>
</evidence>
<comment type="similarity">
    <text evidence="4">Belongs to the arginase family.</text>
</comment>
<dbReference type="Proteomes" id="UP000012040">
    <property type="component" value="Chromosome"/>
</dbReference>
<gene>
    <name evidence="5" type="ORF">A11Q_2171</name>
</gene>
<dbReference type="PANTHER" id="PTHR43782:SF3">
    <property type="entry name" value="ARGINASE"/>
    <property type="match status" value="1"/>
</dbReference>
<accession>M4VAF3</accession>
<proteinExistence type="inferred from homology"/>
<dbReference type="GO" id="GO:0005829">
    <property type="term" value="C:cytosol"/>
    <property type="evidence" value="ECO:0007669"/>
    <property type="project" value="TreeGrafter"/>
</dbReference>
<dbReference type="HOGENOM" id="CLU_039478_6_1_7"/>
<dbReference type="InterPro" id="IPR006035">
    <property type="entry name" value="Ureohydrolase"/>
</dbReference>
<name>M4VAF3_9BACT</name>
<evidence type="ECO:0000256" key="2">
    <source>
        <dbReference type="ARBA" id="ARBA00022801"/>
    </source>
</evidence>
<keyword evidence="2" id="KW-0378">Hydrolase</keyword>
<dbReference type="GO" id="GO:0030145">
    <property type="term" value="F:manganese ion binding"/>
    <property type="evidence" value="ECO:0007669"/>
    <property type="project" value="TreeGrafter"/>
</dbReference>
<evidence type="ECO:0000256" key="3">
    <source>
        <dbReference type="ARBA" id="ARBA00023211"/>
    </source>
</evidence>
<dbReference type="Gene3D" id="3.40.800.10">
    <property type="entry name" value="Ureohydrolase domain"/>
    <property type="match status" value="1"/>
</dbReference>
<evidence type="ECO:0000313" key="6">
    <source>
        <dbReference type="Proteomes" id="UP000012040"/>
    </source>
</evidence>
<dbReference type="eggNOG" id="COG0010">
    <property type="taxonomic scope" value="Bacteria"/>
</dbReference>
<dbReference type="GO" id="GO:0004053">
    <property type="term" value="F:arginase activity"/>
    <property type="evidence" value="ECO:0007669"/>
    <property type="project" value="TreeGrafter"/>
</dbReference>
<dbReference type="KEGG" id="bex:A11Q_2171"/>
<dbReference type="EMBL" id="CP003537">
    <property type="protein sequence ID" value="AGH96387.1"/>
    <property type="molecule type" value="Genomic_DNA"/>
</dbReference>
<reference evidence="5 6" key="1">
    <citation type="journal article" date="2013" name="ISME J.">
        <title>By their genes ye shall know them: genomic signatures of predatory bacteria.</title>
        <authorList>
            <person name="Pasternak Z."/>
            <person name="Pietrokovski S."/>
            <person name="Rotem O."/>
            <person name="Gophna U."/>
            <person name="Lurie-Weinberger M.N."/>
            <person name="Jurkevitch E."/>
        </authorList>
    </citation>
    <scope>NUCLEOTIDE SEQUENCE [LARGE SCALE GENOMIC DNA]</scope>
    <source>
        <strain evidence="5 6">JSS</strain>
    </source>
</reference>
<dbReference type="Pfam" id="PF00491">
    <property type="entry name" value="Arginase"/>
    <property type="match status" value="1"/>
</dbReference>
<keyword evidence="6" id="KW-1185">Reference proteome</keyword>
<dbReference type="InterPro" id="IPR023696">
    <property type="entry name" value="Ureohydrolase_dom_sf"/>
</dbReference>
<sequence length="310" mass="34964">MLDHRFSYIEAPVYQGQKNFGTALGPAFLRQSLLDQGFQFNTYSVQVSQSQKHMPFSIYEELSWLTERELRRANPIFIAGGDHSLSIGSVQGLLRAEPDLKVIWVDAHGDVNTRASSMTGSYHGMPLAYLLGAENADHLPWFTERLKPQNLIYFGVRDLDQAEQEYLDQQGITYYTAEQIHKTPETIIQKVSCAVKGAKVHFSVDCDGFDPMIAPSTGVPVAQGLQYQVVRDLICQVQSQSQIVSYEYVELNPQIFQQAHDVMATAQIGIELFKEILNGYKTQGAIHGFNDRSISEKGTRLLHRSFQLEE</sequence>
<organism evidence="5 6">
    <name type="scientific">Pseudobdellovibrio exovorus JSS</name>
    <dbReference type="NCBI Taxonomy" id="1184267"/>
    <lineage>
        <taxon>Bacteria</taxon>
        <taxon>Pseudomonadati</taxon>
        <taxon>Bdellovibrionota</taxon>
        <taxon>Bdellovibrionia</taxon>
        <taxon>Bdellovibrionales</taxon>
        <taxon>Pseudobdellovibrionaceae</taxon>
        <taxon>Pseudobdellovibrio</taxon>
    </lineage>
</organism>
<protein>
    <recommendedName>
        <fullName evidence="7">Arginase</fullName>
    </recommendedName>
</protein>
<dbReference type="RefSeq" id="WP_015470877.1">
    <property type="nucleotide sequence ID" value="NC_020813.1"/>
</dbReference>
<dbReference type="SUPFAM" id="SSF52768">
    <property type="entry name" value="Arginase/deacetylase"/>
    <property type="match status" value="1"/>
</dbReference>
<dbReference type="PROSITE" id="PS51409">
    <property type="entry name" value="ARGINASE_2"/>
    <property type="match status" value="1"/>
</dbReference>
<keyword evidence="3" id="KW-0464">Manganese</keyword>
<evidence type="ECO:0008006" key="7">
    <source>
        <dbReference type="Google" id="ProtNLM"/>
    </source>
</evidence>
<dbReference type="PATRIC" id="fig|1184267.3.peg.2198"/>
<evidence type="ECO:0000256" key="4">
    <source>
        <dbReference type="PROSITE-ProRule" id="PRU00742"/>
    </source>
</evidence>
<dbReference type="AlphaFoldDB" id="M4VAF3"/>